<dbReference type="eggNOG" id="ENOG5033JCD">
    <property type="taxonomic scope" value="Bacteria"/>
</dbReference>
<organism evidence="1 2">
    <name type="scientific">Exiguobacterium sp. (strain ATCC BAA-1283 / AT1b)</name>
    <dbReference type="NCBI Taxonomy" id="360911"/>
    <lineage>
        <taxon>Bacteria</taxon>
        <taxon>Bacillati</taxon>
        <taxon>Bacillota</taxon>
        <taxon>Bacilli</taxon>
        <taxon>Bacillales</taxon>
        <taxon>Bacillales Family XII. Incertae Sedis</taxon>
        <taxon>Exiguobacterium</taxon>
    </lineage>
</organism>
<dbReference type="RefSeq" id="WP_012726893.1">
    <property type="nucleotide sequence ID" value="NC_012673.1"/>
</dbReference>
<dbReference type="HOGENOM" id="CLU_168849_0_0_9"/>
<proteinExistence type="predicted"/>
<dbReference type="Proteomes" id="UP000000716">
    <property type="component" value="Chromosome"/>
</dbReference>
<dbReference type="AlphaFoldDB" id="C4L5F9"/>
<dbReference type="OrthoDB" id="2084083at2"/>
<protein>
    <submittedName>
        <fullName evidence="1">Uncharacterized protein</fullName>
    </submittedName>
</protein>
<sequence length="111" mass="13180">MKRICDCENMKRITIEADVGADPTWCATCRYNIELNEFTISDQLKRDFYEWVSRFGEWIDWDTDALAKGWEIKVEQHNREGDLLSERLQVALVEAYEIEFTPITYDNFTKS</sequence>
<evidence type="ECO:0000313" key="1">
    <source>
        <dbReference type="EMBL" id="ACQ69774.1"/>
    </source>
</evidence>
<gene>
    <name evidence="1" type="ordered locus">EAT1b_0845</name>
</gene>
<keyword evidence="2" id="KW-1185">Reference proteome</keyword>
<dbReference type="KEGG" id="eat:EAT1b_0845"/>
<accession>C4L5F9</accession>
<evidence type="ECO:0000313" key="2">
    <source>
        <dbReference type="Proteomes" id="UP000000716"/>
    </source>
</evidence>
<reference evidence="1 2" key="1">
    <citation type="journal article" date="2011" name="J. Bacteriol.">
        <title>Complete genome sequence of the Thermophilic Bacterium Exiguobacterium sp. AT1b.</title>
        <authorList>
            <person name="Vishnivetskaya T.A."/>
            <person name="Lucas S."/>
            <person name="Copeland A."/>
            <person name="Lapidus A."/>
            <person name="Glavina Del Rio T."/>
            <person name="Dalin E."/>
            <person name="Tice H."/>
            <person name="Bruce D.C."/>
            <person name="Goodwin L.A."/>
            <person name="Pitluck S."/>
            <person name="Saunders E."/>
            <person name="Brettin T."/>
            <person name="Detter C."/>
            <person name="Han C."/>
            <person name="Larimer F."/>
            <person name="Land M.L."/>
            <person name="Hauser L.J."/>
            <person name="Kyrpides N.C."/>
            <person name="Ovchinnikova G."/>
            <person name="Kathariou S."/>
            <person name="Ramaley R.F."/>
            <person name="Rodrigues D.F."/>
            <person name="Hendrix C."/>
            <person name="Richardson P."/>
            <person name="Tiedje J.M."/>
        </authorList>
    </citation>
    <scope>NUCLEOTIDE SEQUENCE [LARGE SCALE GENOMIC DNA]</scope>
    <source>
        <strain evidence="2">ATCC BAA-1283 / AT1b</strain>
    </source>
</reference>
<dbReference type="STRING" id="360911.EAT1b_0845"/>
<name>C4L5F9_EXISA</name>
<dbReference type="EMBL" id="CP001615">
    <property type="protein sequence ID" value="ACQ69774.1"/>
    <property type="molecule type" value="Genomic_DNA"/>
</dbReference>